<keyword evidence="2" id="KW-0812">Transmembrane</keyword>
<gene>
    <name evidence="3" type="ORF">POM88_041462</name>
</gene>
<dbReference type="EMBL" id="JAUIZM010000009">
    <property type="protein sequence ID" value="KAK1365901.1"/>
    <property type="molecule type" value="Genomic_DNA"/>
</dbReference>
<dbReference type="InterPro" id="IPR002528">
    <property type="entry name" value="MATE_fam"/>
</dbReference>
<reference evidence="3" key="1">
    <citation type="submission" date="2023-02" db="EMBL/GenBank/DDBJ databases">
        <title>Genome of toxic invasive species Heracleum sosnowskyi carries increased number of genes despite the absence of recent whole-genome duplications.</title>
        <authorList>
            <person name="Schelkunov M."/>
            <person name="Shtratnikova V."/>
            <person name="Makarenko M."/>
            <person name="Klepikova A."/>
            <person name="Omelchenko D."/>
            <person name="Novikova G."/>
            <person name="Obukhova E."/>
            <person name="Bogdanov V."/>
            <person name="Penin A."/>
            <person name="Logacheva M."/>
        </authorList>
    </citation>
    <scope>NUCLEOTIDE SEQUENCE</scope>
    <source>
        <strain evidence="3">Hsosn_3</strain>
        <tissue evidence="3">Leaf</tissue>
    </source>
</reference>
<keyword evidence="2" id="KW-0472">Membrane</keyword>
<keyword evidence="2" id="KW-1133">Transmembrane helix</keyword>
<dbReference type="Pfam" id="PF01554">
    <property type="entry name" value="MatE"/>
    <property type="match status" value="1"/>
</dbReference>
<keyword evidence="4" id="KW-1185">Reference proteome</keyword>
<name>A0AAD8HF17_9APIA</name>
<comment type="similarity">
    <text evidence="1">Belongs to the multi antimicrobial extrusion (MATE) (TC 2.A.66.1) family.</text>
</comment>
<organism evidence="3 4">
    <name type="scientific">Heracleum sosnowskyi</name>
    <dbReference type="NCBI Taxonomy" id="360622"/>
    <lineage>
        <taxon>Eukaryota</taxon>
        <taxon>Viridiplantae</taxon>
        <taxon>Streptophyta</taxon>
        <taxon>Embryophyta</taxon>
        <taxon>Tracheophyta</taxon>
        <taxon>Spermatophyta</taxon>
        <taxon>Magnoliopsida</taxon>
        <taxon>eudicotyledons</taxon>
        <taxon>Gunneridae</taxon>
        <taxon>Pentapetalae</taxon>
        <taxon>asterids</taxon>
        <taxon>campanulids</taxon>
        <taxon>Apiales</taxon>
        <taxon>Apiaceae</taxon>
        <taxon>Apioideae</taxon>
        <taxon>apioid superclade</taxon>
        <taxon>Tordylieae</taxon>
        <taxon>Tordyliinae</taxon>
        <taxon>Heracleum</taxon>
    </lineage>
</organism>
<dbReference type="GO" id="GO:0015297">
    <property type="term" value="F:antiporter activity"/>
    <property type="evidence" value="ECO:0007669"/>
    <property type="project" value="InterPro"/>
</dbReference>
<dbReference type="AlphaFoldDB" id="A0AAD8HF17"/>
<accession>A0AAD8HF17</accession>
<dbReference type="PANTHER" id="PTHR11206">
    <property type="entry name" value="MULTIDRUG RESISTANCE PROTEIN"/>
    <property type="match status" value="1"/>
</dbReference>
<evidence type="ECO:0000256" key="2">
    <source>
        <dbReference type="SAM" id="Phobius"/>
    </source>
</evidence>
<sequence length="171" mass="19665">MGIYLQRSWIVDLITLIILLPVFIFGRLLFTLLGQEESIAERAGFVSLWFIPFLYSFVFSLTIQMYLQAQLKNKLIAWISVLQFILHVPLSWLFVTYFSFGLPGAMTALIISSWFLGVWIGMISGIVCQSIALCVLAWRTNWDVQVLKASERLNRFYLKSEEETSQSSNHA</sequence>
<evidence type="ECO:0000313" key="4">
    <source>
        <dbReference type="Proteomes" id="UP001237642"/>
    </source>
</evidence>
<comment type="caution">
    <text evidence="3">The sequence shown here is derived from an EMBL/GenBank/DDBJ whole genome shotgun (WGS) entry which is preliminary data.</text>
</comment>
<protein>
    <submittedName>
        <fullName evidence="3">Uncharacterized protein</fullName>
    </submittedName>
</protein>
<evidence type="ECO:0000313" key="3">
    <source>
        <dbReference type="EMBL" id="KAK1365901.1"/>
    </source>
</evidence>
<dbReference type="Proteomes" id="UP001237642">
    <property type="component" value="Unassembled WGS sequence"/>
</dbReference>
<proteinExistence type="inferred from homology"/>
<feature type="transmembrane region" description="Helical" evidence="2">
    <location>
        <begin position="75"/>
        <end position="94"/>
    </location>
</feature>
<feature type="transmembrane region" description="Helical" evidence="2">
    <location>
        <begin position="114"/>
        <end position="138"/>
    </location>
</feature>
<feature type="transmembrane region" description="Helical" evidence="2">
    <location>
        <begin position="42"/>
        <end position="63"/>
    </location>
</feature>
<dbReference type="GO" id="GO:0042910">
    <property type="term" value="F:xenobiotic transmembrane transporter activity"/>
    <property type="evidence" value="ECO:0007669"/>
    <property type="project" value="InterPro"/>
</dbReference>
<reference evidence="3" key="2">
    <citation type="submission" date="2023-05" db="EMBL/GenBank/DDBJ databases">
        <authorList>
            <person name="Schelkunov M.I."/>
        </authorList>
    </citation>
    <scope>NUCLEOTIDE SEQUENCE</scope>
    <source>
        <strain evidence="3">Hsosn_3</strain>
        <tissue evidence="3">Leaf</tissue>
    </source>
</reference>
<feature type="transmembrane region" description="Helical" evidence="2">
    <location>
        <begin position="9"/>
        <end position="30"/>
    </location>
</feature>
<dbReference type="GO" id="GO:0016020">
    <property type="term" value="C:membrane"/>
    <property type="evidence" value="ECO:0007669"/>
    <property type="project" value="InterPro"/>
</dbReference>
<evidence type="ECO:0000256" key="1">
    <source>
        <dbReference type="ARBA" id="ARBA00010199"/>
    </source>
</evidence>